<gene>
    <name evidence="2" type="ORF">GT020_02600</name>
</gene>
<sequence>MAISSALPADCSSSIALAGTSQPSSTSPGFMALLRAAGPGMVAAVVAGWGKPVAAFLIIILFVTGAPILAVFIGVGIGWVAITLLPVPKPEADPEPAAATSE</sequence>
<organism evidence="2 3">
    <name type="scientific">Glutamicibacter soli</name>
    <dbReference type="NCBI Taxonomy" id="453836"/>
    <lineage>
        <taxon>Bacteria</taxon>
        <taxon>Bacillati</taxon>
        <taxon>Actinomycetota</taxon>
        <taxon>Actinomycetes</taxon>
        <taxon>Micrococcales</taxon>
        <taxon>Micrococcaceae</taxon>
        <taxon>Glutamicibacter</taxon>
    </lineage>
</organism>
<dbReference type="EMBL" id="WYDN01000002">
    <property type="protein sequence ID" value="NAZ14956.1"/>
    <property type="molecule type" value="Genomic_DNA"/>
</dbReference>
<reference evidence="2 3" key="1">
    <citation type="submission" date="2020-01" db="EMBL/GenBank/DDBJ databases">
        <title>Glutamicibacter soli M275.</title>
        <authorList>
            <person name="Meng X."/>
        </authorList>
    </citation>
    <scope>NUCLEOTIDE SEQUENCE [LARGE SCALE GENOMIC DNA]</scope>
    <source>
        <strain evidence="2 3">M275</strain>
    </source>
</reference>
<name>A0A6L9G712_9MICC</name>
<evidence type="ECO:0000313" key="2">
    <source>
        <dbReference type="EMBL" id="NAZ14956.1"/>
    </source>
</evidence>
<keyword evidence="1" id="KW-0812">Transmembrane</keyword>
<dbReference type="RefSeq" id="WP_161447226.1">
    <property type="nucleotide sequence ID" value="NZ_WYDN01000002.1"/>
</dbReference>
<keyword evidence="1" id="KW-0472">Membrane</keyword>
<proteinExistence type="predicted"/>
<evidence type="ECO:0000313" key="3">
    <source>
        <dbReference type="Proteomes" id="UP000477543"/>
    </source>
</evidence>
<dbReference type="AlphaFoldDB" id="A0A6L9G712"/>
<evidence type="ECO:0000256" key="1">
    <source>
        <dbReference type="SAM" id="Phobius"/>
    </source>
</evidence>
<accession>A0A6L9G712</accession>
<protein>
    <submittedName>
        <fullName evidence="2">Uncharacterized protein</fullName>
    </submittedName>
</protein>
<feature type="transmembrane region" description="Helical" evidence="1">
    <location>
        <begin position="56"/>
        <end position="82"/>
    </location>
</feature>
<dbReference type="Proteomes" id="UP000477543">
    <property type="component" value="Unassembled WGS sequence"/>
</dbReference>
<keyword evidence="1" id="KW-1133">Transmembrane helix</keyword>
<feature type="transmembrane region" description="Helical" evidence="1">
    <location>
        <begin position="28"/>
        <end position="49"/>
    </location>
</feature>
<comment type="caution">
    <text evidence="2">The sequence shown here is derived from an EMBL/GenBank/DDBJ whole genome shotgun (WGS) entry which is preliminary data.</text>
</comment>